<dbReference type="SUPFAM" id="SSF81383">
    <property type="entry name" value="F-box domain"/>
    <property type="match status" value="1"/>
</dbReference>
<protein>
    <recommendedName>
        <fullName evidence="4">F-box domain-containing protein</fullName>
    </recommendedName>
</protein>
<organism evidence="2 3">
    <name type="scientific">Syncephalis pseudoplumigaleata</name>
    <dbReference type="NCBI Taxonomy" id="1712513"/>
    <lineage>
        <taxon>Eukaryota</taxon>
        <taxon>Fungi</taxon>
        <taxon>Fungi incertae sedis</taxon>
        <taxon>Zoopagomycota</taxon>
        <taxon>Zoopagomycotina</taxon>
        <taxon>Zoopagomycetes</taxon>
        <taxon>Zoopagales</taxon>
        <taxon>Piptocephalidaceae</taxon>
        <taxon>Syncephalis</taxon>
    </lineage>
</organism>
<reference evidence="3" key="1">
    <citation type="journal article" date="2018" name="Nat. Microbiol.">
        <title>Leveraging single-cell genomics to expand the fungal tree of life.</title>
        <authorList>
            <person name="Ahrendt S.R."/>
            <person name="Quandt C.A."/>
            <person name="Ciobanu D."/>
            <person name="Clum A."/>
            <person name="Salamov A."/>
            <person name="Andreopoulos B."/>
            <person name="Cheng J.F."/>
            <person name="Woyke T."/>
            <person name="Pelin A."/>
            <person name="Henrissat B."/>
            <person name="Reynolds N.K."/>
            <person name="Benny G.L."/>
            <person name="Smith M.E."/>
            <person name="James T.Y."/>
            <person name="Grigoriev I.V."/>
        </authorList>
    </citation>
    <scope>NUCLEOTIDE SEQUENCE [LARGE SCALE GENOMIC DNA]</scope>
    <source>
        <strain evidence="3">Benny S71-1</strain>
    </source>
</reference>
<evidence type="ECO:0000256" key="1">
    <source>
        <dbReference type="SAM" id="MobiDB-lite"/>
    </source>
</evidence>
<accession>A0A4V1J1M7</accession>
<feature type="region of interest" description="Disordered" evidence="1">
    <location>
        <begin position="510"/>
        <end position="561"/>
    </location>
</feature>
<dbReference type="EMBL" id="KZ989687">
    <property type="protein sequence ID" value="RKP25599.1"/>
    <property type="molecule type" value="Genomic_DNA"/>
</dbReference>
<dbReference type="AlphaFoldDB" id="A0A4V1J1M7"/>
<evidence type="ECO:0000313" key="2">
    <source>
        <dbReference type="EMBL" id="RKP25599.1"/>
    </source>
</evidence>
<dbReference type="Proteomes" id="UP000278143">
    <property type="component" value="Unassembled WGS sequence"/>
</dbReference>
<evidence type="ECO:0000313" key="3">
    <source>
        <dbReference type="Proteomes" id="UP000278143"/>
    </source>
</evidence>
<feature type="region of interest" description="Disordered" evidence="1">
    <location>
        <begin position="246"/>
        <end position="281"/>
    </location>
</feature>
<feature type="region of interest" description="Disordered" evidence="1">
    <location>
        <begin position="573"/>
        <end position="620"/>
    </location>
</feature>
<keyword evidence="3" id="KW-1185">Reference proteome</keyword>
<name>A0A4V1J1M7_9FUNG</name>
<feature type="compositionally biased region" description="Polar residues" evidence="1">
    <location>
        <begin position="610"/>
        <end position="620"/>
    </location>
</feature>
<feature type="compositionally biased region" description="Low complexity" evidence="1">
    <location>
        <begin position="584"/>
        <end position="606"/>
    </location>
</feature>
<gene>
    <name evidence="2" type="ORF">SYNPS1DRAFT_28671</name>
</gene>
<feature type="compositionally biased region" description="Low complexity" evidence="1">
    <location>
        <begin position="510"/>
        <end position="525"/>
    </location>
</feature>
<proteinExistence type="predicted"/>
<feature type="compositionally biased region" description="Low complexity" evidence="1">
    <location>
        <begin position="543"/>
        <end position="553"/>
    </location>
</feature>
<dbReference type="OrthoDB" id="5575975at2759"/>
<sequence length="753" mass="83338">MTGWHVLPMQVRQCILLFCDGYTVANLAYTCRDLYRTLLADQWLWASLYEVTFPQTEEERHWREWCLAGGMAANGYASRIGPSPNPDDTDLIAQEEQSKLPLSRQPSKSHIHTAVTSPWRTLLVVGDDWTLWMIEHGVGRKACYQLNWTPGCWPGPREFLQNADYIVAVNSFAGHQHSTWVWRANNRTPITDRWGVLSNPHCCPVALYGRWLLVADTERYLPVDPVTGEAVANSEADHDYSYFSEHRGHHHHGSGGHANRGMADSSELDTPIPSPAPEVSDSSAFVKSRKFHVVDLMTPGRVYSMTVAGGFATCHFQSVGSAGVRVYCAQCDSSEDMGEQRGSLYTWSLWGWRAARNDPNVMEPILLNEGRLSMNRDLFNGELFSHRLDASRVLLEMRPFWTSESIYGVHSLWETDILYQGSAGAGRSFPLGRQQLRYLPNDRILAGRLTIDPIHGDIQIGDVLINTAPHSHRSLHPPQREKETRGLNIQLRRTLGALFYATPVTRSIGSSSASSSSSHLHASSGSGNGGAPGGTLSNPFLPPATATASATSPLGRSKDDAIYTRKRNHSTGTYLHDDSVLHAPPRLSVSPSHLPLSSSPTSSSILAGQHSHTGVSSGNGQSTRFTDIHYIIDAHRGKLVGMLHLPTGATPIVSVCATHIGLLDMRNRSLTLLDFSMPTAHLSSGQPHSSHSNNHNVIGWMEEMAGSFKWTRPHSSSLASLADAWRQRTIHHPFPPRLQHWAQQAMEQESRNM</sequence>
<evidence type="ECO:0008006" key="4">
    <source>
        <dbReference type="Google" id="ProtNLM"/>
    </source>
</evidence>
<dbReference type="InterPro" id="IPR036047">
    <property type="entry name" value="F-box-like_dom_sf"/>
</dbReference>